<evidence type="ECO:0000313" key="3">
    <source>
        <dbReference type="Proteomes" id="UP000595446"/>
    </source>
</evidence>
<name>A0A7R7GUH3_9MYCO</name>
<sequence>MLGEFGDYTAVHRGQLAHIAVVKRTQKRPQRGRGADPTEGARDRTVAKQLHPVNVIGTGDHPRDQRTDLHTRVGAHLGVEPNMMGGKLFQPNQLGQPHRGHQPGMRHEIRVIEAGASLARSMQQSHLRGALSSGSSEGQQLR</sequence>
<accession>A0A7R7GUH3</accession>
<feature type="region of interest" description="Disordered" evidence="1">
    <location>
        <begin position="79"/>
        <end position="103"/>
    </location>
</feature>
<dbReference type="AlphaFoldDB" id="A0A7R7GUH3"/>
<reference evidence="2 3" key="1">
    <citation type="submission" date="2020-12" db="EMBL/GenBank/DDBJ databases">
        <title>Complete genome sequence of Mycobacterium heckeshornense JCM 15655T, closely related to a pathogenic non-tuberculous mycobacterial species Mycobacterium xenopi.</title>
        <authorList>
            <person name="Yoshida M."/>
            <person name="Fukano H."/>
            <person name="Asakura T."/>
            <person name="Suzuki M."/>
            <person name="Hoshino Y."/>
        </authorList>
    </citation>
    <scope>NUCLEOTIDE SEQUENCE [LARGE SCALE GENOMIC DNA]</scope>
    <source>
        <strain evidence="2 3">JCM 15655</strain>
    </source>
</reference>
<feature type="region of interest" description="Disordered" evidence="1">
    <location>
        <begin position="24"/>
        <end position="66"/>
    </location>
</feature>
<evidence type="ECO:0000313" key="2">
    <source>
        <dbReference type="EMBL" id="BCO36289.1"/>
    </source>
</evidence>
<organism evidence="2 3">
    <name type="scientific">Mycobacterium heckeshornense</name>
    <dbReference type="NCBI Taxonomy" id="110505"/>
    <lineage>
        <taxon>Bacteria</taxon>
        <taxon>Bacillati</taxon>
        <taxon>Actinomycetota</taxon>
        <taxon>Actinomycetes</taxon>
        <taxon>Mycobacteriales</taxon>
        <taxon>Mycobacteriaceae</taxon>
        <taxon>Mycobacterium</taxon>
    </lineage>
</organism>
<proteinExistence type="predicted"/>
<gene>
    <name evidence="2" type="ORF">MHEC_27220</name>
</gene>
<feature type="compositionally biased region" description="Basic and acidic residues" evidence="1">
    <location>
        <begin position="33"/>
        <end position="46"/>
    </location>
</feature>
<protein>
    <submittedName>
        <fullName evidence="2">Uncharacterized protein</fullName>
    </submittedName>
</protein>
<dbReference type="Proteomes" id="UP000595446">
    <property type="component" value="Chromosome"/>
</dbReference>
<keyword evidence="3" id="KW-1185">Reference proteome</keyword>
<dbReference type="EMBL" id="AP024237">
    <property type="protein sequence ID" value="BCO36289.1"/>
    <property type="molecule type" value="Genomic_DNA"/>
</dbReference>
<dbReference type="RefSeq" id="WP_201399536.1">
    <property type="nucleotide sequence ID" value="NZ_AP024237.1"/>
</dbReference>
<evidence type="ECO:0000256" key="1">
    <source>
        <dbReference type="SAM" id="MobiDB-lite"/>
    </source>
</evidence>
<feature type="region of interest" description="Disordered" evidence="1">
    <location>
        <begin position="120"/>
        <end position="142"/>
    </location>
</feature>